<evidence type="ECO:0000313" key="2">
    <source>
        <dbReference type="Proteomes" id="UP001054945"/>
    </source>
</evidence>
<accession>A0AAV4S7V4</accession>
<name>A0AAV4S7V4_CAEEX</name>
<dbReference type="Proteomes" id="UP001054945">
    <property type="component" value="Unassembled WGS sequence"/>
</dbReference>
<protein>
    <submittedName>
        <fullName evidence="1">Uncharacterized protein</fullName>
    </submittedName>
</protein>
<organism evidence="1 2">
    <name type="scientific">Caerostris extrusa</name>
    <name type="common">Bark spider</name>
    <name type="synonym">Caerostris bankana</name>
    <dbReference type="NCBI Taxonomy" id="172846"/>
    <lineage>
        <taxon>Eukaryota</taxon>
        <taxon>Metazoa</taxon>
        <taxon>Ecdysozoa</taxon>
        <taxon>Arthropoda</taxon>
        <taxon>Chelicerata</taxon>
        <taxon>Arachnida</taxon>
        <taxon>Araneae</taxon>
        <taxon>Araneomorphae</taxon>
        <taxon>Entelegynae</taxon>
        <taxon>Araneoidea</taxon>
        <taxon>Araneidae</taxon>
        <taxon>Caerostris</taxon>
    </lineage>
</organism>
<dbReference type="AlphaFoldDB" id="A0AAV4S7V4"/>
<evidence type="ECO:0000313" key="1">
    <source>
        <dbReference type="EMBL" id="GIY30358.1"/>
    </source>
</evidence>
<proteinExistence type="predicted"/>
<comment type="caution">
    <text evidence="1">The sequence shown here is derived from an EMBL/GenBank/DDBJ whole genome shotgun (WGS) entry which is preliminary data.</text>
</comment>
<reference evidence="1 2" key="1">
    <citation type="submission" date="2021-06" db="EMBL/GenBank/DDBJ databases">
        <title>Caerostris extrusa draft genome.</title>
        <authorList>
            <person name="Kono N."/>
            <person name="Arakawa K."/>
        </authorList>
    </citation>
    <scope>NUCLEOTIDE SEQUENCE [LARGE SCALE GENOMIC DNA]</scope>
</reference>
<dbReference type="EMBL" id="BPLR01009215">
    <property type="protein sequence ID" value="GIY30358.1"/>
    <property type="molecule type" value="Genomic_DNA"/>
</dbReference>
<sequence length="94" mass="10551">MPAGFSLQTFHRAIGNIFRRTINQFISQVVGISDKFPNQTIYLGFCLQLGTLTNARNPPGIDVIYGILAFIEFVSLSFAAVKSFWDDEYQVSNL</sequence>
<keyword evidence="2" id="KW-1185">Reference proteome</keyword>
<gene>
    <name evidence="1" type="ORF">CEXT_128451</name>
</gene>